<keyword evidence="2" id="KW-0479">Metal-binding</keyword>
<organism evidence="8 9">
    <name type="scientific">Hypsibius exemplaris</name>
    <name type="common">Freshwater tardigrade</name>
    <dbReference type="NCBI Taxonomy" id="2072580"/>
    <lineage>
        <taxon>Eukaryota</taxon>
        <taxon>Metazoa</taxon>
        <taxon>Ecdysozoa</taxon>
        <taxon>Tardigrada</taxon>
        <taxon>Eutardigrada</taxon>
        <taxon>Parachela</taxon>
        <taxon>Hypsibioidea</taxon>
        <taxon>Hypsibiidae</taxon>
        <taxon>Hypsibius</taxon>
    </lineage>
</organism>
<keyword evidence="5" id="KW-0482">Metalloprotease</keyword>
<dbReference type="GO" id="GO:0004222">
    <property type="term" value="F:metalloendopeptidase activity"/>
    <property type="evidence" value="ECO:0007669"/>
    <property type="project" value="InterPro"/>
</dbReference>
<gene>
    <name evidence="8" type="ORF">BV898_04422</name>
</gene>
<reference evidence="9" key="1">
    <citation type="submission" date="2017-01" db="EMBL/GenBank/DDBJ databases">
        <title>Comparative genomics of anhydrobiosis in the tardigrade Hypsibius dujardini.</title>
        <authorList>
            <person name="Yoshida Y."/>
            <person name="Koutsovoulos G."/>
            <person name="Laetsch D."/>
            <person name="Stevens L."/>
            <person name="Kumar S."/>
            <person name="Horikawa D."/>
            <person name="Ishino K."/>
            <person name="Komine S."/>
            <person name="Tomita M."/>
            <person name="Blaxter M."/>
            <person name="Arakawa K."/>
        </authorList>
    </citation>
    <scope>NUCLEOTIDE SEQUENCE [LARGE SCALE GENOMIC DNA]</scope>
    <source>
        <strain evidence="9">Z151</strain>
    </source>
</reference>
<sequence length="345" mass="36229">MVFWSATLGVVVLLSVALSCQGAILSRFANTDYSKLGLREGRVVRTVDSAHSAWPQPNAIPYRLDDRYTAAEKTLITNAMAAITADLRCIQWVPYNNATDFNVKPSLFIGPTTNAGVPFTTCFSFPGLVTSVGTSRGAQKLGIVSGVDGCMTPREIMKYLVNSLGLRDEWRRPGRDAVIRVNVGNVKTTLGAPAAEIVREYGTAAVAPVVITAGQTTDTMTTNFDLNSITMIAPTKYAISAAQPIYTVIAGTVPGNLARLSFDDCRGLQALYSTLGCNAAGIQCADPYNPANPALTVTLPPVTNPLQPGVAVGSVVPGVPGVVATSVLPPLDVVPGVIPPIDITP</sequence>
<dbReference type="Proteomes" id="UP000192578">
    <property type="component" value="Unassembled WGS sequence"/>
</dbReference>
<evidence type="ECO:0000256" key="3">
    <source>
        <dbReference type="ARBA" id="ARBA00022801"/>
    </source>
</evidence>
<dbReference type="OrthoDB" id="291007at2759"/>
<evidence type="ECO:0000313" key="9">
    <source>
        <dbReference type="Proteomes" id="UP000192578"/>
    </source>
</evidence>
<dbReference type="InterPro" id="IPR024079">
    <property type="entry name" value="MetalloPept_cat_dom_sf"/>
</dbReference>
<keyword evidence="1" id="KW-0645">Protease</keyword>
<dbReference type="SUPFAM" id="SSF55486">
    <property type="entry name" value="Metalloproteases ('zincins'), catalytic domain"/>
    <property type="match status" value="1"/>
</dbReference>
<dbReference type="AlphaFoldDB" id="A0A1W0X2C5"/>
<evidence type="ECO:0000256" key="5">
    <source>
        <dbReference type="ARBA" id="ARBA00023049"/>
    </source>
</evidence>
<keyword evidence="3" id="KW-0378">Hydrolase</keyword>
<keyword evidence="9" id="KW-1185">Reference proteome</keyword>
<evidence type="ECO:0000256" key="1">
    <source>
        <dbReference type="ARBA" id="ARBA00022670"/>
    </source>
</evidence>
<feature type="domain" description="Peptidase M12A" evidence="7">
    <location>
        <begin position="54"/>
        <end position="189"/>
    </location>
</feature>
<comment type="caution">
    <text evidence="8">The sequence shown here is derived from an EMBL/GenBank/DDBJ whole genome shotgun (WGS) entry which is preliminary data.</text>
</comment>
<evidence type="ECO:0000256" key="4">
    <source>
        <dbReference type="ARBA" id="ARBA00022833"/>
    </source>
</evidence>
<name>A0A1W0X2C5_HYPEX</name>
<dbReference type="Gene3D" id="3.40.390.10">
    <property type="entry name" value="Collagenase (Catalytic Domain)"/>
    <property type="match status" value="1"/>
</dbReference>
<protein>
    <recommendedName>
        <fullName evidence="7">Peptidase M12A domain-containing protein</fullName>
    </recommendedName>
</protein>
<accession>A0A1W0X2C5</accession>
<evidence type="ECO:0000256" key="2">
    <source>
        <dbReference type="ARBA" id="ARBA00022723"/>
    </source>
</evidence>
<feature type="chain" id="PRO_5013071418" description="Peptidase M12A domain-containing protein" evidence="6">
    <location>
        <begin position="23"/>
        <end position="345"/>
    </location>
</feature>
<dbReference type="PANTHER" id="PTHR10127:SF780">
    <property type="entry name" value="METALLOENDOPEPTIDASE"/>
    <property type="match status" value="1"/>
</dbReference>
<dbReference type="PANTHER" id="PTHR10127">
    <property type="entry name" value="DISCOIDIN, CUB, EGF, LAMININ , AND ZINC METALLOPROTEASE DOMAIN CONTAINING"/>
    <property type="match status" value="1"/>
</dbReference>
<evidence type="ECO:0000313" key="8">
    <source>
        <dbReference type="EMBL" id="OQV21520.1"/>
    </source>
</evidence>
<feature type="signal peptide" evidence="6">
    <location>
        <begin position="1"/>
        <end position="22"/>
    </location>
</feature>
<evidence type="ECO:0000256" key="6">
    <source>
        <dbReference type="SAM" id="SignalP"/>
    </source>
</evidence>
<keyword evidence="6" id="KW-0732">Signal</keyword>
<dbReference type="Pfam" id="PF01400">
    <property type="entry name" value="Astacin"/>
    <property type="match status" value="1"/>
</dbReference>
<dbReference type="EMBL" id="MTYJ01000022">
    <property type="protein sequence ID" value="OQV21520.1"/>
    <property type="molecule type" value="Genomic_DNA"/>
</dbReference>
<keyword evidence="4" id="KW-0862">Zinc</keyword>
<dbReference type="GO" id="GO:0046872">
    <property type="term" value="F:metal ion binding"/>
    <property type="evidence" value="ECO:0007669"/>
    <property type="project" value="UniProtKB-KW"/>
</dbReference>
<evidence type="ECO:0000259" key="7">
    <source>
        <dbReference type="Pfam" id="PF01400"/>
    </source>
</evidence>
<dbReference type="InterPro" id="IPR001506">
    <property type="entry name" value="Peptidase_M12A"/>
</dbReference>
<dbReference type="GO" id="GO:0006508">
    <property type="term" value="P:proteolysis"/>
    <property type="evidence" value="ECO:0007669"/>
    <property type="project" value="UniProtKB-KW"/>
</dbReference>
<proteinExistence type="predicted"/>